<gene>
    <name evidence="1" type="ORF">HPB47_001344</name>
</gene>
<evidence type="ECO:0000313" key="1">
    <source>
        <dbReference type="EMBL" id="KAG0422868.1"/>
    </source>
</evidence>
<evidence type="ECO:0000313" key="2">
    <source>
        <dbReference type="Proteomes" id="UP000805193"/>
    </source>
</evidence>
<keyword evidence="2" id="KW-1185">Reference proteome</keyword>
<name>A0AC60PQS8_IXOPE</name>
<proteinExistence type="predicted"/>
<dbReference type="EMBL" id="JABSTQ010010173">
    <property type="protein sequence ID" value="KAG0422868.1"/>
    <property type="molecule type" value="Genomic_DNA"/>
</dbReference>
<protein>
    <submittedName>
        <fullName evidence="1">Uncharacterized protein</fullName>
    </submittedName>
</protein>
<organism evidence="1 2">
    <name type="scientific">Ixodes persulcatus</name>
    <name type="common">Taiga tick</name>
    <dbReference type="NCBI Taxonomy" id="34615"/>
    <lineage>
        <taxon>Eukaryota</taxon>
        <taxon>Metazoa</taxon>
        <taxon>Ecdysozoa</taxon>
        <taxon>Arthropoda</taxon>
        <taxon>Chelicerata</taxon>
        <taxon>Arachnida</taxon>
        <taxon>Acari</taxon>
        <taxon>Parasitiformes</taxon>
        <taxon>Ixodida</taxon>
        <taxon>Ixodoidea</taxon>
        <taxon>Ixodidae</taxon>
        <taxon>Ixodinae</taxon>
        <taxon>Ixodes</taxon>
    </lineage>
</organism>
<sequence length="137" mass="15363">MNGLSMSAFVRGGVRLCKGECADDEATMGTGTQLRVNMKNVNTKGKMHAFGLRALKVHYELVPLVTVIGIAAVGCAGFCVYSFLKPDVMFSRKDEIPSWMRYSADTRQKLLTIEKNWKKDETMEDVERLRKEIGSTH</sequence>
<comment type="caution">
    <text evidence="1">The sequence shown here is derived from an EMBL/GenBank/DDBJ whole genome shotgun (WGS) entry which is preliminary data.</text>
</comment>
<accession>A0AC60PQS8</accession>
<reference evidence="1 2" key="1">
    <citation type="journal article" date="2020" name="Cell">
        <title>Large-Scale Comparative Analyses of Tick Genomes Elucidate Their Genetic Diversity and Vector Capacities.</title>
        <authorList>
            <consortium name="Tick Genome and Microbiome Consortium (TIGMIC)"/>
            <person name="Jia N."/>
            <person name="Wang J."/>
            <person name="Shi W."/>
            <person name="Du L."/>
            <person name="Sun Y."/>
            <person name="Zhan W."/>
            <person name="Jiang J.F."/>
            <person name="Wang Q."/>
            <person name="Zhang B."/>
            <person name="Ji P."/>
            <person name="Bell-Sakyi L."/>
            <person name="Cui X.M."/>
            <person name="Yuan T.T."/>
            <person name="Jiang B.G."/>
            <person name="Yang W.F."/>
            <person name="Lam T.T."/>
            <person name="Chang Q.C."/>
            <person name="Ding S.J."/>
            <person name="Wang X.J."/>
            <person name="Zhu J.G."/>
            <person name="Ruan X.D."/>
            <person name="Zhao L."/>
            <person name="Wei J.T."/>
            <person name="Ye R.Z."/>
            <person name="Que T.C."/>
            <person name="Du C.H."/>
            <person name="Zhou Y.H."/>
            <person name="Cheng J.X."/>
            <person name="Dai P.F."/>
            <person name="Guo W.B."/>
            <person name="Han X.H."/>
            <person name="Huang E.J."/>
            <person name="Li L.F."/>
            <person name="Wei W."/>
            <person name="Gao Y.C."/>
            <person name="Liu J.Z."/>
            <person name="Shao H.Z."/>
            <person name="Wang X."/>
            <person name="Wang C.C."/>
            <person name="Yang T.C."/>
            <person name="Huo Q.B."/>
            <person name="Li W."/>
            <person name="Chen H.Y."/>
            <person name="Chen S.E."/>
            <person name="Zhou L.G."/>
            <person name="Ni X.B."/>
            <person name="Tian J.H."/>
            <person name="Sheng Y."/>
            <person name="Liu T."/>
            <person name="Pan Y.S."/>
            <person name="Xia L.Y."/>
            <person name="Li J."/>
            <person name="Zhao F."/>
            <person name="Cao W.C."/>
        </authorList>
    </citation>
    <scope>NUCLEOTIDE SEQUENCE [LARGE SCALE GENOMIC DNA]</scope>
    <source>
        <strain evidence="1">Iper-2018</strain>
    </source>
</reference>
<dbReference type="Proteomes" id="UP000805193">
    <property type="component" value="Unassembled WGS sequence"/>
</dbReference>